<organism evidence="6 7">
    <name type="scientific">Mortierella isabellina</name>
    <name type="common">Filamentous fungus</name>
    <name type="synonym">Umbelopsis isabellina</name>
    <dbReference type="NCBI Taxonomy" id="91625"/>
    <lineage>
        <taxon>Eukaryota</taxon>
        <taxon>Fungi</taxon>
        <taxon>Fungi incertae sedis</taxon>
        <taxon>Mucoromycota</taxon>
        <taxon>Mucoromycotina</taxon>
        <taxon>Umbelopsidomycetes</taxon>
        <taxon>Umbelopsidales</taxon>
        <taxon>Umbelopsidaceae</taxon>
        <taxon>Umbelopsis</taxon>
    </lineage>
</organism>
<dbReference type="InterPro" id="IPR007232">
    <property type="entry name" value="Rad52_Rad59_Rad22"/>
</dbReference>
<feature type="compositionally biased region" description="Low complexity" evidence="5">
    <location>
        <begin position="227"/>
        <end position="243"/>
    </location>
</feature>
<feature type="non-terminal residue" evidence="6">
    <location>
        <position position="1"/>
    </location>
</feature>
<keyword evidence="4" id="KW-0234">DNA repair</keyword>
<protein>
    <recommendedName>
        <fullName evidence="8">DNA repair and recombination protein RAD52</fullName>
    </recommendedName>
</protein>
<evidence type="ECO:0000256" key="4">
    <source>
        <dbReference type="ARBA" id="ARBA00023204"/>
    </source>
</evidence>
<dbReference type="PANTHER" id="PTHR12132">
    <property type="entry name" value="DNA REPAIR AND RECOMBINATION PROTEIN RAD52, RAD59"/>
    <property type="match status" value="1"/>
</dbReference>
<evidence type="ECO:0000256" key="2">
    <source>
        <dbReference type="ARBA" id="ARBA00022763"/>
    </source>
</evidence>
<comment type="caution">
    <text evidence="6">The sequence shown here is derived from an EMBL/GenBank/DDBJ whole genome shotgun (WGS) entry which is preliminary data.</text>
</comment>
<evidence type="ECO:0008006" key="8">
    <source>
        <dbReference type="Google" id="ProtNLM"/>
    </source>
</evidence>
<dbReference type="Proteomes" id="UP000654370">
    <property type="component" value="Unassembled WGS sequence"/>
</dbReference>
<dbReference type="GO" id="GO:0003697">
    <property type="term" value="F:single-stranded DNA binding"/>
    <property type="evidence" value="ECO:0007669"/>
    <property type="project" value="UniProtKB-ARBA"/>
</dbReference>
<dbReference type="OrthoDB" id="206565at2759"/>
<keyword evidence="2" id="KW-0227">DNA damage</keyword>
<comment type="similarity">
    <text evidence="1">Belongs to the RAD52 family.</text>
</comment>
<evidence type="ECO:0000256" key="5">
    <source>
        <dbReference type="SAM" id="MobiDB-lite"/>
    </source>
</evidence>
<keyword evidence="3" id="KW-0233">DNA recombination</keyword>
<evidence type="ECO:0000313" key="7">
    <source>
        <dbReference type="Proteomes" id="UP000654370"/>
    </source>
</evidence>
<proteinExistence type="inferred from homology"/>
<dbReference type="PANTHER" id="PTHR12132:SF1">
    <property type="entry name" value="DNA REPAIR PROTEIN RAD52 HOMOLOG"/>
    <property type="match status" value="1"/>
</dbReference>
<dbReference type="GO" id="GO:0000724">
    <property type="term" value="P:double-strand break repair via homologous recombination"/>
    <property type="evidence" value="ECO:0007669"/>
    <property type="project" value="TreeGrafter"/>
</dbReference>
<sequence length="302" mass="33461">MEMRASDTRQYGHGTFTPEETVYLQNTLQKQLGPEWISRRPGHGASTMSYLEGHSSINLANKIFGFNGWSSEIKSITTDHMEVTDGGRYNVCISVIMRITLKDGTFHEDIGMGSIENCKSKTQAIGKAKKEAATDATKRALRYFGTVMGNCIYDKYYTQQIAKVGLPPVSCEKKRFDSNELFRANAPALPLMAPAPVMTSYPNTATIPPVNNNSVHNVRNHQEDTVRQSTSNGSSSSLRQSLSAVSAPMNQLMAVPDNTVEVKRDQQEDSFISYDDDPSLYAQIDEEAFEYAGSEDDIENGE</sequence>
<dbReference type="SUPFAM" id="SSF54768">
    <property type="entry name" value="dsRNA-binding domain-like"/>
    <property type="match status" value="1"/>
</dbReference>
<name>A0A8H7PJY7_MORIS</name>
<evidence type="ECO:0000313" key="6">
    <source>
        <dbReference type="EMBL" id="KAG2174889.1"/>
    </source>
</evidence>
<evidence type="ECO:0000256" key="3">
    <source>
        <dbReference type="ARBA" id="ARBA00023172"/>
    </source>
</evidence>
<dbReference type="Pfam" id="PF04098">
    <property type="entry name" value="Rad52_Rad22"/>
    <property type="match status" value="1"/>
</dbReference>
<accession>A0A8H7PJY7</accession>
<dbReference type="Gene3D" id="3.30.390.80">
    <property type="entry name" value="DNA repair protein Rad52/59/22"/>
    <property type="match status" value="1"/>
</dbReference>
<dbReference type="EMBL" id="JAEPQZ010000012">
    <property type="protein sequence ID" value="KAG2174889.1"/>
    <property type="molecule type" value="Genomic_DNA"/>
</dbReference>
<dbReference type="InterPro" id="IPR042525">
    <property type="entry name" value="Rad52_Rad59_Rad22_sf"/>
</dbReference>
<dbReference type="AlphaFoldDB" id="A0A8H7PJY7"/>
<keyword evidence="7" id="KW-1185">Reference proteome</keyword>
<dbReference type="InterPro" id="IPR041247">
    <property type="entry name" value="Rad52_fam"/>
</dbReference>
<dbReference type="GO" id="GO:0005634">
    <property type="term" value="C:nucleus"/>
    <property type="evidence" value="ECO:0007669"/>
    <property type="project" value="TreeGrafter"/>
</dbReference>
<feature type="region of interest" description="Disordered" evidence="5">
    <location>
        <begin position="222"/>
        <end position="243"/>
    </location>
</feature>
<reference evidence="6" key="1">
    <citation type="submission" date="2020-12" db="EMBL/GenBank/DDBJ databases">
        <title>Metabolic potential, ecology and presence of endohyphal bacteria is reflected in genomic diversity of Mucoromycotina.</title>
        <authorList>
            <person name="Muszewska A."/>
            <person name="Okrasinska A."/>
            <person name="Steczkiewicz K."/>
            <person name="Drgas O."/>
            <person name="Orlowska M."/>
            <person name="Perlinska-Lenart U."/>
            <person name="Aleksandrzak-Piekarczyk T."/>
            <person name="Szatraj K."/>
            <person name="Zielenkiewicz U."/>
            <person name="Pilsyk S."/>
            <person name="Malc E."/>
            <person name="Mieczkowski P."/>
            <person name="Kruszewska J.S."/>
            <person name="Biernat P."/>
            <person name="Pawlowska J."/>
        </authorList>
    </citation>
    <scope>NUCLEOTIDE SEQUENCE</scope>
    <source>
        <strain evidence="6">WA0000067209</strain>
    </source>
</reference>
<evidence type="ECO:0000256" key="1">
    <source>
        <dbReference type="ARBA" id="ARBA00006638"/>
    </source>
</evidence>
<dbReference type="GO" id="GO:0045002">
    <property type="term" value="P:double-strand break repair via single-strand annealing"/>
    <property type="evidence" value="ECO:0007669"/>
    <property type="project" value="TreeGrafter"/>
</dbReference>
<gene>
    <name evidence="6" type="ORF">INT43_005951</name>
</gene>
<dbReference type="GO" id="GO:0006312">
    <property type="term" value="P:mitotic recombination"/>
    <property type="evidence" value="ECO:0007669"/>
    <property type="project" value="TreeGrafter"/>
</dbReference>
<dbReference type="FunFam" id="3.30.390.80:FF:000001">
    <property type="entry name" value="DNA repair protein RAD52 homolog"/>
    <property type="match status" value="1"/>
</dbReference>